<protein>
    <submittedName>
        <fullName evidence="2">Transcriptional regulator</fullName>
    </submittedName>
</protein>
<dbReference type="PANTHER" id="PTHR33164:SF99">
    <property type="entry name" value="MARR FAMILY REGULATORY PROTEIN"/>
    <property type="match status" value="1"/>
</dbReference>
<name>A0A098LDM6_9BACT</name>
<dbReference type="PRINTS" id="PR00598">
    <property type="entry name" value="HTHMARR"/>
</dbReference>
<sequence length="149" mass="17763">MRLEDEIKQKEFKNEFQKTGVNIIFTFNWLDARTRSFLKNYDLTPQQYNILRILRGQYPNPSTINLLKERMLDKMSDASRLVERLRVKELLERTPSSEDRRSVNILISQRGLDLLADIDKNFHEYEKVFNSLTIEDATILNKLLDKLRD</sequence>
<dbReference type="SMART" id="SM00347">
    <property type="entry name" value="HTH_MARR"/>
    <property type="match status" value="1"/>
</dbReference>
<dbReference type="InterPro" id="IPR039422">
    <property type="entry name" value="MarR/SlyA-like"/>
</dbReference>
<evidence type="ECO:0000313" key="3">
    <source>
        <dbReference type="Proteomes" id="UP000030185"/>
    </source>
</evidence>
<dbReference type="InterPro" id="IPR036388">
    <property type="entry name" value="WH-like_DNA-bd_sf"/>
</dbReference>
<dbReference type="Proteomes" id="UP000030185">
    <property type="component" value="Unassembled WGS sequence"/>
</dbReference>
<dbReference type="PANTHER" id="PTHR33164">
    <property type="entry name" value="TRANSCRIPTIONAL REGULATOR, MARR FAMILY"/>
    <property type="match status" value="1"/>
</dbReference>
<feature type="domain" description="HTH marR-type" evidence="1">
    <location>
        <begin position="1"/>
        <end position="149"/>
    </location>
</feature>
<dbReference type="Pfam" id="PF12802">
    <property type="entry name" value="MarR_2"/>
    <property type="match status" value="1"/>
</dbReference>
<dbReference type="EMBL" id="BBLT01000004">
    <property type="protein sequence ID" value="GAL85076.1"/>
    <property type="molecule type" value="Genomic_DNA"/>
</dbReference>
<dbReference type="InterPro" id="IPR000835">
    <property type="entry name" value="HTH_MarR-typ"/>
</dbReference>
<proteinExistence type="predicted"/>
<dbReference type="SUPFAM" id="SSF46785">
    <property type="entry name" value="Winged helix' DNA-binding domain"/>
    <property type="match status" value="1"/>
</dbReference>
<reference evidence="2 3" key="1">
    <citation type="submission" date="2014-09" db="EMBL/GenBank/DDBJ databases">
        <title>Sporocytophaga myxococcoides PG-01 genome sequencing.</title>
        <authorList>
            <person name="Liu L."/>
            <person name="Gao P.J."/>
            <person name="Chen G.J."/>
            <person name="Wang L.S."/>
        </authorList>
    </citation>
    <scope>NUCLEOTIDE SEQUENCE [LARGE SCALE GENOMIC DNA]</scope>
    <source>
        <strain evidence="2 3">PG-01</strain>
    </source>
</reference>
<dbReference type="GO" id="GO:0003700">
    <property type="term" value="F:DNA-binding transcription factor activity"/>
    <property type="evidence" value="ECO:0007669"/>
    <property type="project" value="InterPro"/>
</dbReference>
<dbReference type="RefSeq" id="WP_045463077.1">
    <property type="nucleotide sequence ID" value="NZ_BBLT01000004.1"/>
</dbReference>
<dbReference type="PROSITE" id="PS50995">
    <property type="entry name" value="HTH_MARR_2"/>
    <property type="match status" value="1"/>
</dbReference>
<evidence type="ECO:0000313" key="2">
    <source>
        <dbReference type="EMBL" id="GAL85076.1"/>
    </source>
</evidence>
<dbReference type="STRING" id="153721.MYP_2304"/>
<organism evidence="2 3">
    <name type="scientific">Sporocytophaga myxococcoides</name>
    <dbReference type="NCBI Taxonomy" id="153721"/>
    <lineage>
        <taxon>Bacteria</taxon>
        <taxon>Pseudomonadati</taxon>
        <taxon>Bacteroidota</taxon>
        <taxon>Cytophagia</taxon>
        <taxon>Cytophagales</taxon>
        <taxon>Cytophagaceae</taxon>
        <taxon>Sporocytophaga</taxon>
    </lineage>
</organism>
<comment type="caution">
    <text evidence="2">The sequence shown here is derived from an EMBL/GenBank/DDBJ whole genome shotgun (WGS) entry which is preliminary data.</text>
</comment>
<dbReference type="eggNOG" id="COG1846">
    <property type="taxonomic scope" value="Bacteria"/>
</dbReference>
<keyword evidence="3" id="KW-1185">Reference proteome</keyword>
<dbReference type="OrthoDB" id="763883at2"/>
<dbReference type="AlphaFoldDB" id="A0A098LDM6"/>
<gene>
    <name evidence="2" type="ORF">MYP_2304</name>
</gene>
<dbReference type="GO" id="GO:0006950">
    <property type="term" value="P:response to stress"/>
    <property type="evidence" value="ECO:0007669"/>
    <property type="project" value="TreeGrafter"/>
</dbReference>
<accession>A0A098LDM6</accession>
<evidence type="ECO:0000259" key="1">
    <source>
        <dbReference type="PROSITE" id="PS50995"/>
    </source>
</evidence>
<dbReference type="Gene3D" id="1.10.10.10">
    <property type="entry name" value="Winged helix-like DNA-binding domain superfamily/Winged helix DNA-binding domain"/>
    <property type="match status" value="1"/>
</dbReference>
<dbReference type="InterPro" id="IPR036390">
    <property type="entry name" value="WH_DNA-bd_sf"/>
</dbReference>